<dbReference type="EMBL" id="MKHE01000013">
    <property type="protein sequence ID" value="OWK08763.1"/>
    <property type="molecule type" value="Genomic_DNA"/>
</dbReference>
<dbReference type="GO" id="GO:0042393">
    <property type="term" value="F:histone binding"/>
    <property type="evidence" value="ECO:0007669"/>
    <property type="project" value="InterPro"/>
</dbReference>
<evidence type="ECO:0000313" key="3">
    <source>
        <dbReference type="Proteomes" id="UP000242450"/>
    </source>
</evidence>
<proteinExistence type="predicted"/>
<evidence type="ECO:0000256" key="1">
    <source>
        <dbReference type="SAM" id="MobiDB-lite"/>
    </source>
</evidence>
<dbReference type="AlphaFoldDB" id="A0A212CS06"/>
<organism evidence="2 3">
    <name type="scientific">Cervus elaphus hippelaphus</name>
    <name type="common">European red deer</name>
    <dbReference type="NCBI Taxonomy" id="46360"/>
    <lineage>
        <taxon>Eukaryota</taxon>
        <taxon>Metazoa</taxon>
        <taxon>Chordata</taxon>
        <taxon>Craniata</taxon>
        <taxon>Vertebrata</taxon>
        <taxon>Euteleostomi</taxon>
        <taxon>Mammalia</taxon>
        <taxon>Eutheria</taxon>
        <taxon>Laurasiatheria</taxon>
        <taxon>Artiodactyla</taxon>
        <taxon>Ruminantia</taxon>
        <taxon>Pecora</taxon>
        <taxon>Cervidae</taxon>
        <taxon>Cervinae</taxon>
        <taxon>Cervus</taxon>
    </lineage>
</organism>
<dbReference type="PANTHER" id="PTHR36461:SF1">
    <property type="entry name" value="COORDINATOR OF PRMT5 AND DIFFERENTIATION STIMULATOR"/>
    <property type="match status" value="1"/>
</dbReference>
<protein>
    <submittedName>
        <fullName evidence="2">Uncharacterized protein</fullName>
    </submittedName>
</protein>
<sequence length="153" mass="16180">MVTEVALRGRVRNEEAPRGPAAPPVLSRAPQAWTPACRGPGPGFAQLSTLVRRKRLRRPRILELGGPQSTSPDGLARGEGAHLKRGPAVADGDSAGEPNTWEPSEGVSGRAPEEQAAGLLSEDWDPGLKAGHGNPEDAEDIRSCLSAEVRPWT</sequence>
<dbReference type="Pfam" id="PF15340">
    <property type="entry name" value="COPR5"/>
    <property type="match status" value="1"/>
</dbReference>
<dbReference type="OrthoDB" id="9451728at2759"/>
<feature type="region of interest" description="Disordered" evidence="1">
    <location>
        <begin position="1"/>
        <end position="153"/>
    </location>
</feature>
<gene>
    <name evidence="2" type="ORF">Celaphus_00015161</name>
</gene>
<evidence type="ECO:0000313" key="2">
    <source>
        <dbReference type="EMBL" id="OWK08763.1"/>
    </source>
</evidence>
<dbReference type="InterPro" id="IPR029289">
    <property type="entry name" value="COPR5"/>
</dbReference>
<comment type="caution">
    <text evidence="2">The sequence shown here is derived from an EMBL/GenBank/DDBJ whole genome shotgun (WGS) entry which is preliminary data.</text>
</comment>
<keyword evidence="3" id="KW-1185">Reference proteome</keyword>
<dbReference type="PANTHER" id="PTHR36461">
    <property type="entry name" value="COORDINATOR OF PRMT5 AND DIFFERENTIATION STIMULATOR"/>
    <property type="match status" value="1"/>
</dbReference>
<reference evidence="2 3" key="1">
    <citation type="journal article" date="2018" name="Mol. Genet. Genomics">
        <title>The red deer Cervus elaphus genome CerEla1.0: sequencing, annotating, genes, and chromosomes.</title>
        <authorList>
            <person name="Bana N.A."/>
            <person name="Nyiri A."/>
            <person name="Nagy J."/>
            <person name="Frank K."/>
            <person name="Nagy T."/>
            <person name="Steger V."/>
            <person name="Schiller M."/>
            <person name="Lakatos P."/>
            <person name="Sugar L."/>
            <person name="Horn P."/>
            <person name="Barta E."/>
            <person name="Orosz L."/>
        </authorList>
    </citation>
    <scope>NUCLEOTIDE SEQUENCE [LARGE SCALE GENOMIC DNA]</scope>
    <source>
        <strain evidence="2">Hungarian</strain>
    </source>
</reference>
<dbReference type="GO" id="GO:0005634">
    <property type="term" value="C:nucleus"/>
    <property type="evidence" value="ECO:0007669"/>
    <property type="project" value="InterPro"/>
</dbReference>
<name>A0A212CS06_CEREH</name>
<dbReference type="Proteomes" id="UP000242450">
    <property type="component" value="Chromosome 13"/>
</dbReference>
<accession>A0A212CS06</accession>